<feature type="region of interest" description="Disordered" evidence="1">
    <location>
        <begin position="250"/>
        <end position="276"/>
    </location>
</feature>
<gene>
    <name evidence="2" type="ORF">ACS04_29585</name>
</gene>
<dbReference type="Proteomes" id="UP000035932">
    <property type="component" value="Unassembled WGS sequence"/>
</dbReference>
<feature type="region of interest" description="Disordered" evidence="1">
    <location>
        <begin position="150"/>
        <end position="220"/>
    </location>
</feature>
<dbReference type="PATRIC" id="fig|66430.4.peg.1866"/>
<name>A0A0J7AAH9_9ACTN</name>
<dbReference type="AlphaFoldDB" id="A0A0J7AAH9"/>
<dbReference type="EMBL" id="LFML01000131">
    <property type="protein sequence ID" value="KMO94301.1"/>
    <property type="molecule type" value="Genomic_DNA"/>
</dbReference>
<protein>
    <submittedName>
        <fullName evidence="2">Uncharacterized protein</fullName>
    </submittedName>
</protein>
<organism evidence="2 3">
    <name type="scientific">Streptomyces roseus</name>
    <dbReference type="NCBI Taxonomy" id="66430"/>
    <lineage>
        <taxon>Bacteria</taxon>
        <taxon>Bacillati</taxon>
        <taxon>Actinomycetota</taxon>
        <taxon>Actinomycetes</taxon>
        <taxon>Kitasatosporales</taxon>
        <taxon>Streptomycetaceae</taxon>
        <taxon>Streptomyces</taxon>
    </lineage>
</organism>
<evidence type="ECO:0000313" key="2">
    <source>
        <dbReference type="EMBL" id="KMO94301.1"/>
    </source>
</evidence>
<feature type="compositionally biased region" description="Basic and acidic residues" evidence="1">
    <location>
        <begin position="174"/>
        <end position="220"/>
    </location>
</feature>
<dbReference type="STRING" id="66430.ACS04_29585"/>
<keyword evidence="3" id="KW-1185">Reference proteome</keyword>
<proteinExistence type="predicted"/>
<comment type="caution">
    <text evidence="2">The sequence shown here is derived from an EMBL/GenBank/DDBJ whole genome shotgun (WGS) entry which is preliminary data.</text>
</comment>
<evidence type="ECO:0000256" key="1">
    <source>
        <dbReference type="SAM" id="MobiDB-lite"/>
    </source>
</evidence>
<evidence type="ECO:0000313" key="3">
    <source>
        <dbReference type="Proteomes" id="UP000035932"/>
    </source>
</evidence>
<accession>A0A0J7AAH9</accession>
<sequence length="276" mass="29997">MVEGVDVDVDAVADELYGLVPERFTEVRNEQAARARKAGQAGAAKAIAALRRPTRAAYASNLLVRRRPEEVAAFLELGEALRRAQRSLDGGRLKALSHQRHVVVAALARTARQLAEEEGRAVGEDVVHEVEQTLHAALADSEAAAQWSGGRLSTGLEPPVGFTGLPETAPVRPPTERPAKQKQEQQRTEPEPTPEPEPKPSREVEQRRARAERARAEAEAAARAAELRAAEQALAEADERVAELERQLREARTARTGARRARAAAADRARDGDRAP</sequence>
<feature type="compositionally biased region" description="Basic and acidic residues" evidence="1">
    <location>
        <begin position="265"/>
        <end position="276"/>
    </location>
</feature>
<reference evidence="2 3" key="1">
    <citation type="submission" date="2015-06" db="EMBL/GenBank/DDBJ databases">
        <title>Recapitulation of the evolution of biosynthetic gene clusters reveals hidden chemical diversity on bacterial genomes.</title>
        <authorList>
            <person name="Cruz-Morales P."/>
            <person name="Martinez-Guerrero C."/>
            <person name="Morales-Escalante M.A."/>
            <person name="Yanez-Guerra L.A."/>
            <person name="Kopp J.F."/>
            <person name="Feldmann J."/>
            <person name="Ramos-Aboites H.E."/>
            <person name="Barona-Gomez F."/>
        </authorList>
    </citation>
    <scope>NUCLEOTIDE SEQUENCE [LARGE SCALE GENOMIC DNA]</scope>
    <source>
        <strain evidence="2 3">ATCC 31245</strain>
    </source>
</reference>